<dbReference type="GO" id="GO:0006281">
    <property type="term" value="P:DNA repair"/>
    <property type="evidence" value="ECO:0007669"/>
    <property type="project" value="TreeGrafter"/>
</dbReference>
<comment type="catalytic activity">
    <reaction evidence="1">
        <text>2-phosphoglycolate + H2O = glycolate + phosphate</text>
        <dbReference type="Rhea" id="RHEA:14369"/>
        <dbReference type="ChEBI" id="CHEBI:15377"/>
        <dbReference type="ChEBI" id="CHEBI:29805"/>
        <dbReference type="ChEBI" id="CHEBI:43474"/>
        <dbReference type="ChEBI" id="CHEBI:58033"/>
        <dbReference type="EC" id="3.1.3.18"/>
    </reaction>
</comment>
<dbReference type="PRINTS" id="PR00413">
    <property type="entry name" value="HADHALOGNASE"/>
</dbReference>
<gene>
    <name evidence="5" type="ORF">DI569_09185</name>
</gene>
<evidence type="ECO:0000313" key="5">
    <source>
        <dbReference type="EMBL" id="PZQ22201.1"/>
    </source>
</evidence>
<dbReference type="Gene3D" id="1.10.150.240">
    <property type="entry name" value="Putative phosphatase, domain 2"/>
    <property type="match status" value="1"/>
</dbReference>
<dbReference type="EC" id="3.1.3.18" evidence="4"/>
<dbReference type="InterPro" id="IPR036412">
    <property type="entry name" value="HAD-like_sf"/>
</dbReference>
<comment type="caution">
    <text evidence="5">The sequence shown here is derived from an EMBL/GenBank/DDBJ whole genome shotgun (WGS) entry which is preliminary data.</text>
</comment>
<dbReference type="InterPro" id="IPR050155">
    <property type="entry name" value="HAD-like_hydrolase_sf"/>
</dbReference>
<dbReference type="PANTHER" id="PTHR43434:SF1">
    <property type="entry name" value="PHOSPHOGLYCOLATE PHOSPHATASE"/>
    <property type="match status" value="1"/>
</dbReference>
<dbReference type="AlphaFoldDB" id="A0A2W5KYT6"/>
<evidence type="ECO:0000256" key="2">
    <source>
        <dbReference type="ARBA" id="ARBA00004818"/>
    </source>
</evidence>
<organism evidence="5 6">
    <name type="scientific">Sphingopyxis macrogoltabida</name>
    <name type="common">Sphingomonas macrogoltabidus</name>
    <dbReference type="NCBI Taxonomy" id="33050"/>
    <lineage>
        <taxon>Bacteria</taxon>
        <taxon>Pseudomonadati</taxon>
        <taxon>Pseudomonadota</taxon>
        <taxon>Alphaproteobacteria</taxon>
        <taxon>Sphingomonadales</taxon>
        <taxon>Sphingomonadaceae</taxon>
        <taxon>Sphingopyxis</taxon>
    </lineage>
</organism>
<sequence length="220" mass="23797">MSRVIIFDLDGTLVDSCLICVNILSDMLFERGSDHVIDVIGARKYMSRGGVDMVSALLGSECRDANAELADFRARYQTTFTPRESLFPGVSEGLEALRAAGFTLAICSNKPQNLCDKVLKDTGLDRHFALVVGGRAGLRPKPHLDLLDVVLDDLRCAPADCVFIGDSELDHAVASASGMAFKFVTYGYAEDGWMPDRGDIYDCFPTMSASILTGVVTTNA</sequence>
<reference evidence="5 6" key="1">
    <citation type="submission" date="2017-08" db="EMBL/GenBank/DDBJ databases">
        <title>Infants hospitalized years apart are colonized by the same room-sourced microbial strains.</title>
        <authorList>
            <person name="Brooks B."/>
            <person name="Olm M.R."/>
            <person name="Firek B.A."/>
            <person name="Baker R."/>
            <person name="Thomas B.C."/>
            <person name="Morowitz M.J."/>
            <person name="Banfield J.F."/>
        </authorList>
    </citation>
    <scope>NUCLEOTIDE SEQUENCE [LARGE SCALE GENOMIC DNA]</scope>
    <source>
        <strain evidence="5">S2_005_003_R2_47</strain>
    </source>
</reference>
<accession>A0A2W5KYT6</accession>
<dbReference type="InterPro" id="IPR041492">
    <property type="entry name" value="HAD_2"/>
</dbReference>
<comment type="pathway">
    <text evidence="2">Organic acid metabolism; glycolate biosynthesis; glycolate from 2-phosphoglycolate: step 1/1.</text>
</comment>
<dbReference type="Pfam" id="PF13419">
    <property type="entry name" value="HAD_2"/>
    <property type="match status" value="1"/>
</dbReference>
<keyword evidence="5" id="KW-0378">Hydrolase</keyword>
<dbReference type="InterPro" id="IPR023198">
    <property type="entry name" value="PGP-like_dom2"/>
</dbReference>
<dbReference type="EMBL" id="QFPJ01000017">
    <property type="protein sequence ID" value="PZQ22201.1"/>
    <property type="molecule type" value="Genomic_DNA"/>
</dbReference>
<proteinExistence type="inferred from homology"/>
<dbReference type="SFLD" id="SFLDG01129">
    <property type="entry name" value="C1.5:_HAD__Beta-PGM__Phosphata"/>
    <property type="match status" value="1"/>
</dbReference>
<protein>
    <recommendedName>
        <fullName evidence="4">phosphoglycolate phosphatase</fullName>
        <ecNumber evidence="4">3.1.3.18</ecNumber>
    </recommendedName>
</protein>
<evidence type="ECO:0000256" key="4">
    <source>
        <dbReference type="ARBA" id="ARBA00013078"/>
    </source>
</evidence>
<dbReference type="GO" id="GO:0005829">
    <property type="term" value="C:cytosol"/>
    <property type="evidence" value="ECO:0007669"/>
    <property type="project" value="TreeGrafter"/>
</dbReference>
<evidence type="ECO:0000256" key="1">
    <source>
        <dbReference type="ARBA" id="ARBA00000830"/>
    </source>
</evidence>
<dbReference type="PANTHER" id="PTHR43434">
    <property type="entry name" value="PHOSPHOGLYCOLATE PHOSPHATASE"/>
    <property type="match status" value="1"/>
</dbReference>
<dbReference type="Proteomes" id="UP000248597">
    <property type="component" value="Unassembled WGS sequence"/>
</dbReference>
<dbReference type="SFLD" id="SFLDS00003">
    <property type="entry name" value="Haloacid_Dehalogenase"/>
    <property type="match status" value="1"/>
</dbReference>
<dbReference type="Gene3D" id="3.40.50.1000">
    <property type="entry name" value="HAD superfamily/HAD-like"/>
    <property type="match status" value="1"/>
</dbReference>
<name>A0A2W5KYT6_SPHMC</name>
<evidence type="ECO:0000313" key="6">
    <source>
        <dbReference type="Proteomes" id="UP000248597"/>
    </source>
</evidence>
<evidence type="ECO:0000256" key="3">
    <source>
        <dbReference type="ARBA" id="ARBA00006171"/>
    </source>
</evidence>
<dbReference type="GO" id="GO:0008967">
    <property type="term" value="F:phosphoglycolate phosphatase activity"/>
    <property type="evidence" value="ECO:0007669"/>
    <property type="project" value="UniProtKB-EC"/>
</dbReference>
<dbReference type="InterPro" id="IPR023214">
    <property type="entry name" value="HAD_sf"/>
</dbReference>
<dbReference type="InterPro" id="IPR006439">
    <property type="entry name" value="HAD-SF_hydro_IA"/>
</dbReference>
<dbReference type="SUPFAM" id="SSF56784">
    <property type="entry name" value="HAD-like"/>
    <property type="match status" value="1"/>
</dbReference>
<comment type="similarity">
    <text evidence="3">Belongs to the HAD-like hydrolase superfamily. CbbY/CbbZ/Gph/YieH family.</text>
</comment>